<dbReference type="InterPro" id="IPR010380">
    <property type="entry name" value="DUF975"/>
</dbReference>
<sequence length="277" mass="32970">MRKNLKVKAKETLSQNAGWFVLFTIIYWAIVWIIGTVPIAVSFVLFPISILIIIIEIIFIAGAEMAYLRSLMVKNNQRPIRIHRDIIGPIMRDSIKFAWARFLRGFYLLMWSLLLFFPAVYKSIGYALTDYLIVDFPILTASEAITESRRMMRGRKWRFIWLNLRFIGWYILIPFTLGLAYFYVKPYHSLALINFYEEALDETGYPEKVSRLSQARKHRTKEILVEEDEYTLRPDRKAKKQGNTYRGFTRKERISTYKTNYNFVNDKYTDDKNWNDF</sequence>
<feature type="transmembrane region" description="Helical" evidence="1">
    <location>
        <begin position="166"/>
        <end position="184"/>
    </location>
</feature>
<gene>
    <name evidence="2" type="ORF">A6J77_005915</name>
</gene>
<dbReference type="Pfam" id="PF06161">
    <property type="entry name" value="DUF975"/>
    <property type="match status" value="1"/>
</dbReference>
<dbReference type="PANTHER" id="PTHR40076:SF1">
    <property type="entry name" value="MEMBRANE PROTEIN"/>
    <property type="match status" value="1"/>
</dbReference>
<keyword evidence="1" id="KW-0472">Membrane</keyword>
<feature type="transmembrane region" description="Helical" evidence="1">
    <location>
        <begin position="102"/>
        <end position="121"/>
    </location>
</feature>
<keyword evidence="1" id="KW-1133">Transmembrane helix</keyword>
<reference evidence="3" key="1">
    <citation type="submission" date="2017-12" db="EMBL/GenBank/DDBJ databases">
        <title>FDA dAtabase for Regulatory Grade micrObial Sequences (FDA-ARGOS): Supporting development and validation of Infectious Disease Dx tests.</title>
        <authorList>
            <person name="Hoffmann M."/>
            <person name="Allard M."/>
            <person name="Evans P."/>
            <person name="Brown E."/>
            <person name="Tallon L."/>
            <person name="Sadzewicz L."/>
            <person name="Sengamalay N."/>
            <person name="Ott S."/>
            <person name="Godinez A."/>
            <person name="Nagaraj S."/>
            <person name="Vavikolanu K."/>
            <person name="Aluvathingal J."/>
            <person name="Nadendla S."/>
            <person name="Sichtig H."/>
        </authorList>
    </citation>
    <scope>NUCLEOTIDE SEQUENCE [LARGE SCALE GENOMIC DNA]</scope>
    <source>
        <strain evidence="3">FDAARGOS_249</strain>
    </source>
</reference>
<name>A0A2J9PN78_9LACT</name>
<dbReference type="EMBL" id="NBTM02000001">
    <property type="protein sequence ID" value="PNL91782.1"/>
    <property type="molecule type" value="Genomic_DNA"/>
</dbReference>
<accession>A0A2J9PN78</accession>
<evidence type="ECO:0000256" key="1">
    <source>
        <dbReference type="SAM" id="Phobius"/>
    </source>
</evidence>
<dbReference type="AlphaFoldDB" id="A0A2J9PN78"/>
<organism evidence="2 3">
    <name type="scientific">Aerococcus viridans</name>
    <dbReference type="NCBI Taxonomy" id="1377"/>
    <lineage>
        <taxon>Bacteria</taxon>
        <taxon>Bacillati</taxon>
        <taxon>Bacillota</taxon>
        <taxon>Bacilli</taxon>
        <taxon>Lactobacillales</taxon>
        <taxon>Aerococcaceae</taxon>
        <taxon>Aerococcus</taxon>
    </lineage>
</organism>
<feature type="transmembrane region" description="Helical" evidence="1">
    <location>
        <begin position="20"/>
        <end position="40"/>
    </location>
</feature>
<evidence type="ECO:0000313" key="2">
    <source>
        <dbReference type="EMBL" id="PNL91782.1"/>
    </source>
</evidence>
<proteinExistence type="predicted"/>
<protein>
    <submittedName>
        <fullName evidence="2">DUF975 domain-containing protein</fullName>
    </submittedName>
</protein>
<evidence type="ECO:0000313" key="3">
    <source>
        <dbReference type="Proteomes" id="UP000192813"/>
    </source>
</evidence>
<feature type="transmembrane region" description="Helical" evidence="1">
    <location>
        <begin position="127"/>
        <end position="145"/>
    </location>
</feature>
<feature type="transmembrane region" description="Helical" evidence="1">
    <location>
        <begin position="46"/>
        <end position="68"/>
    </location>
</feature>
<dbReference type="PANTHER" id="PTHR40076">
    <property type="entry name" value="MEMBRANE PROTEIN-RELATED"/>
    <property type="match status" value="1"/>
</dbReference>
<keyword evidence="1" id="KW-0812">Transmembrane</keyword>
<comment type="caution">
    <text evidence="2">The sequence shown here is derived from an EMBL/GenBank/DDBJ whole genome shotgun (WGS) entry which is preliminary data.</text>
</comment>
<dbReference type="RefSeq" id="WP_083069019.1">
    <property type="nucleotide sequence ID" value="NZ_JALXKY010000001.1"/>
</dbReference>
<dbReference type="Proteomes" id="UP000192813">
    <property type="component" value="Unassembled WGS sequence"/>
</dbReference>